<dbReference type="GO" id="GO:0032259">
    <property type="term" value="P:methylation"/>
    <property type="evidence" value="ECO:0007669"/>
    <property type="project" value="UniProtKB-KW"/>
</dbReference>
<dbReference type="Pfam" id="PF08100">
    <property type="entry name" value="Dimerisation"/>
    <property type="match status" value="1"/>
</dbReference>
<evidence type="ECO:0000313" key="7">
    <source>
        <dbReference type="EMBL" id="AEI47939.1"/>
    </source>
</evidence>
<feature type="domain" description="O-methyltransferase C-terminal" evidence="5">
    <location>
        <begin position="134"/>
        <end position="285"/>
    </location>
</feature>
<proteinExistence type="predicted"/>
<dbReference type="CDD" id="cd02440">
    <property type="entry name" value="AdoMet_MTases"/>
    <property type="match status" value="1"/>
</dbReference>
<accession>A0A7U4E5A8</accession>
<keyword evidence="2" id="KW-0808">Transferase</keyword>
<feature type="active site" description="Proton acceptor" evidence="4">
    <location>
        <position position="251"/>
    </location>
</feature>
<dbReference type="PANTHER" id="PTHR43712:SF2">
    <property type="entry name" value="O-METHYLTRANSFERASE CICE"/>
    <property type="match status" value="1"/>
</dbReference>
<evidence type="ECO:0000256" key="4">
    <source>
        <dbReference type="PIRSR" id="PIRSR005739-1"/>
    </source>
</evidence>
<dbReference type="InterPro" id="IPR012967">
    <property type="entry name" value="COMT_dimerisation"/>
</dbReference>
<dbReference type="EMBL" id="CP002859">
    <property type="protein sequence ID" value="AEI47939.1"/>
    <property type="molecule type" value="Genomic_DNA"/>
</dbReference>
<evidence type="ECO:0000259" key="6">
    <source>
        <dbReference type="Pfam" id="PF08100"/>
    </source>
</evidence>
<dbReference type="Gene3D" id="1.10.10.10">
    <property type="entry name" value="Winged helix-like DNA-binding domain superfamily/Winged helix DNA-binding domain"/>
    <property type="match status" value="1"/>
</dbReference>
<dbReference type="PROSITE" id="PS51683">
    <property type="entry name" value="SAM_OMT_II"/>
    <property type="match status" value="1"/>
</dbReference>
<dbReference type="GO" id="GO:0046983">
    <property type="term" value="F:protein dimerization activity"/>
    <property type="evidence" value="ECO:0007669"/>
    <property type="project" value="InterPro"/>
</dbReference>
<dbReference type="RefSeq" id="WP_013927255.1">
    <property type="nucleotide sequence ID" value="NC_015703.1"/>
</dbReference>
<evidence type="ECO:0000313" key="8">
    <source>
        <dbReference type="Proteomes" id="UP000000493"/>
    </source>
</evidence>
<organism evidence="7 8">
    <name type="scientific">Runella slithyformis (strain ATCC 29530 / DSM 19594 / LMG 11500 / NCIMB 11436 / LSU 4)</name>
    <dbReference type="NCBI Taxonomy" id="761193"/>
    <lineage>
        <taxon>Bacteria</taxon>
        <taxon>Pseudomonadati</taxon>
        <taxon>Bacteroidota</taxon>
        <taxon>Cytophagia</taxon>
        <taxon>Cytophagales</taxon>
        <taxon>Spirosomataceae</taxon>
        <taxon>Runella</taxon>
    </lineage>
</organism>
<dbReference type="KEGG" id="rsi:Runsl_1514"/>
<keyword evidence="8" id="KW-1185">Reference proteome</keyword>
<keyword evidence="3" id="KW-0949">S-adenosyl-L-methionine</keyword>
<sequence length="346" mass="38801">MQLRVAPENPLEWLALKTNQVPIPLLHVQMYFIMAKAVMEAADAGVFDAIHQGKNTSESIAEACRWHPRPTAQLLTLLVSMEYLTYEDDKFRLTAMAQKWIVSESSHSVHAIAVYNNRVAWDWVSQLGQYLRTGQGMESHEVFDENQWQLYQDAMQAVAKSEVREFEKRVPISKKATHLLDIGGANGQYAAALCCKLPNLEATILDLPEAIEKSSLPEDVRSRITFRAGNALTDDLGENRYDAVLLSNVAHHFTEAQNEELTARVARSLRKGGIFIVNEFIRPALSGKPELVGSSSSLFFGLTSTSGNWTVQEIQAWQRAAGLKIYKTIRYFTIPGMAMVIAKKME</sequence>
<dbReference type="Pfam" id="PF00891">
    <property type="entry name" value="Methyltransf_2"/>
    <property type="match status" value="1"/>
</dbReference>
<protein>
    <submittedName>
        <fullName evidence="7">Methyltransferase type 11</fullName>
    </submittedName>
</protein>
<evidence type="ECO:0000256" key="3">
    <source>
        <dbReference type="ARBA" id="ARBA00022691"/>
    </source>
</evidence>
<dbReference type="InterPro" id="IPR036388">
    <property type="entry name" value="WH-like_DNA-bd_sf"/>
</dbReference>
<dbReference type="InterPro" id="IPR001077">
    <property type="entry name" value="COMT_C"/>
</dbReference>
<evidence type="ECO:0000259" key="5">
    <source>
        <dbReference type="Pfam" id="PF00891"/>
    </source>
</evidence>
<keyword evidence="1 7" id="KW-0489">Methyltransferase</keyword>
<dbReference type="PIRSF" id="PIRSF005739">
    <property type="entry name" value="O-mtase"/>
    <property type="match status" value="1"/>
</dbReference>
<gene>
    <name evidence="7" type="ordered locus">Runsl_1514</name>
</gene>
<name>A0A7U4E5A8_RUNSL</name>
<dbReference type="PANTHER" id="PTHR43712">
    <property type="entry name" value="PUTATIVE (AFU_ORTHOLOGUE AFUA_4G14580)-RELATED"/>
    <property type="match status" value="1"/>
</dbReference>
<dbReference type="GO" id="GO:0008171">
    <property type="term" value="F:O-methyltransferase activity"/>
    <property type="evidence" value="ECO:0007669"/>
    <property type="project" value="InterPro"/>
</dbReference>
<feature type="domain" description="O-methyltransferase dimerisation" evidence="6">
    <location>
        <begin position="29"/>
        <end position="102"/>
    </location>
</feature>
<dbReference type="InterPro" id="IPR036390">
    <property type="entry name" value="WH_DNA-bd_sf"/>
</dbReference>
<evidence type="ECO:0000256" key="2">
    <source>
        <dbReference type="ARBA" id="ARBA00022679"/>
    </source>
</evidence>
<dbReference type="InterPro" id="IPR016461">
    <property type="entry name" value="COMT-like"/>
</dbReference>
<dbReference type="Proteomes" id="UP000000493">
    <property type="component" value="Chromosome"/>
</dbReference>
<evidence type="ECO:0000256" key="1">
    <source>
        <dbReference type="ARBA" id="ARBA00022603"/>
    </source>
</evidence>
<dbReference type="SUPFAM" id="SSF46785">
    <property type="entry name" value="Winged helix' DNA-binding domain"/>
    <property type="match status" value="1"/>
</dbReference>
<reference evidence="8" key="1">
    <citation type="submission" date="2011-06" db="EMBL/GenBank/DDBJ databases">
        <title>The complete genome of chromosome of Runella slithyformis DSM 19594.</title>
        <authorList>
            <consortium name="US DOE Joint Genome Institute (JGI-PGF)"/>
            <person name="Lucas S."/>
            <person name="Han J."/>
            <person name="Lapidus A."/>
            <person name="Bruce D."/>
            <person name="Goodwin L."/>
            <person name="Pitluck S."/>
            <person name="Peters L."/>
            <person name="Kyrpides N."/>
            <person name="Mavromatis K."/>
            <person name="Ivanova N."/>
            <person name="Ovchinnikova G."/>
            <person name="Zhang X."/>
            <person name="Misra M."/>
            <person name="Detter J.C."/>
            <person name="Tapia R."/>
            <person name="Han C."/>
            <person name="Land M."/>
            <person name="Hauser L."/>
            <person name="Markowitz V."/>
            <person name="Cheng J.-F."/>
            <person name="Hugenholtz P."/>
            <person name="Woyke T."/>
            <person name="Wu D."/>
            <person name="Tindall B."/>
            <person name="Faehrich R."/>
            <person name="Brambilla E."/>
            <person name="Klenk H.-P."/>
            <person name="Eisen J.A."/>
        </authorList>
    </citation>
    <scope>NUCLEOTIDE SEQUENCE [LARGE SCALE GENOMIC DNA]</scope>
    <source>
        <strain evidence="8">ATCC 29530 / DSM 19594 / LMG 11500 / NCIMB 11436 / LSU 4</strain>
    </source>
</reference>
<dbReference type="SUPFAM" id="SSF53335">
    <property type="entry name" value="S-adenosyl-L-methionine-dependent methyltransferases"/>
    <property type="match status" value="1"/>
</dbReference>
<dbReference type="InterPro" id="IPR029063">
    <property type="entry name" value="SAM-dependent_MTases_sf"/>
</dbReference>
<dbReference type="AlphaFoldDB" id="A0A7U4E5A8"/>
<reference evidence="7 8" key="2">
    <citation type="journal article" date="2012" name="Stand. Genomic Sci.">
        <title>Complete genome sequence of the aquatic bacterium Runella slithyformis type strain (LSU 4(T)).</title>
        <authorList>
            <person name="Copeland A."/>
            <person name="Zhang X."/>
            <person name="Misra M."/>
            <person name="Lapidus A."/>
            <person name="Nolan M."/>
            <person name="Lucas S."/>
            <person name="Deshpande S."/>
            <person name="Cheng J.F."/>
            <person name="Tapia R."/>
            <person name="Goodwin L.A."/>
            <person name="Pitluck S."/>
            <person name="Liolios K."/>
            <person name="Pagani I."/>
            <person name="Ivanova N."/>
            <person name="Mikhailova N."/>
            <person name="Pati A."/>
            <person name="Chen A."/>
            <person name="Palaniappan K."/>
            <person name="Land M."/>
            <person name="Hauser L."/>
            <person name="Pan C."/>
            <person name="Jeffries C.D."/>
            <person name="Detter J.C."/>
            <person name="Brambilla E.M."/>
            <person name="Rohde M."/>
            <person name="Djao O.D."/>
            <person name="Goker M."/>
            <person name="Sikorski J."/>
            <person name="Tindall B.J."/>
            <person name="Woyke T."/>
            <person name="Bristow J."/>
            <person name="Eisen J.A."/>
            <person name="Markowitz V."/>
            <person name="Hugenholtz P."/>
            <person name="Kyrpides N.C."/>
            <person name="Klenk H.P."/>
            <person name="Mavromatis K."/>
        </authorList>
    </citation>
    <scope>NUCLEOTIDE SEQUENCE [LARGE SCALE GENOMIC DNA]</scope>
    <source>
        <strain evidence="8">ATCC 29530 / DSM 19594 / LMG 11500 / NCIMB 11436 / LSU 4</strain>
    </source>
</reference>
<dbReference type="Gene3D" id="3.40.50.150">
    <property type="entry name" value="Vaccinia Virus protein VP39"/>
    <property type="match status" value="1"/>
</dbReference>